<feature type="region of interest" description="Disordered" evidence="1">
    <location>
        <begin position="160"/>
        <end position="182"/>
    </location>
</feature>
<dbReference type="Proteomes" id="UP000777482">
    <property type="component" value="Unassembled WGS sequence"/>
</dbReference>
<sequence length="311" mass="34436">MPEKSGSDRPQLQESSFVSFPPPQDRHENGSDVWTAAARAALERARQRYENGVAPRTPQSSTLFSDERTLDEHHGPLTRNHTFPQAPSTARQAKGCTLAASEVNKAQEEELGPSTQSRRISDSSEHVLDSDPKPLDHYHSFPLDPPDVVKAKEKIAAAKARAEDSLRRGHPKPSRGLSLPLVNGQRFESAPEYLKVRRDQASERVTHQGILTAPRRRQKVQKAAESARASPNHRSLCPLRKHDRRMSAALNVAVQRRGAVARLVVLKLTPPQYLCRKISAASAMSVCHTASANFTASTTRAVQPREPDLRE</sequence>
<accession>A0A9P7B583</accession>
<proteinExistence type="predicted"/>
<keyword evidence="3" id="KW-1185">Reference proteome</keyword>
<feature type="compositionally biased region" description="Basic and acidic residues" evidence="1">
    <location>
        <begin position="65"/>
        <end position="75"/>
    </location>
</feature>
<evidence type="ECO:0000313" key="2">
    <source>
        <dbReference type="EMBL" id="KAG0660231.1"/>
    </source>
</evidence>
<evidence type="ECO:0000256" key="1">
    <source>
        <dbReference type="SAM" id="MobiDB-lite"/>
    </source>
</evidence>
<feature type="region of interest" description="Disordered" evidence="1">
    <location>
        <begin position="1"/>
        <end position="141"/>
    </location>
</feature>
<feature type="compositionally biased region" description="Polar residues" evidence="1">
    <location>
        <begin position="8"/>
        <end position="18"/>
    </location>
</feature>
<dbReference type="AlphaFoldDB" id="A0A9P7B583"/>
<dbReference type="EMBL" id="PUHQ01000046">
    <property type="protein sequence ID" value="KAG0660231.1"/>
    <property type="molecule type" value="Genomic_DNA"/>
</dbReference>
<organism evidence="2 3">
    <name type="scientific">Rhodotorula mucilaginosa</name>
    <name type="common">Yeast</name>
    <name type="synonym">Rhodotorula rubra</name>
    <dbReference type="NCBI Taxonomy" id="5537"/>
    <lineage>
        <taxon>Eukaryota</taxon>
        <taxon>Fungi</taxon>
        <taxon>Dikarya</taxon>
        <taxon>Basidiomycota</taxon>
        <taxon>Pucciniomycotina</taxon>
        <taxon>Microbotryomycetes</taxon>
        <taxon>Sporidiobolales</taxon>
        <taxon>Sporidiobolaceae</taxon>
        <taxon>Rhodotorula</taxon>
    </lineage>
</organism>
<reference evidence="2 3" key="1">
    <citation type="submission" date="2020-11" db="EMBL/GenBank/DDBJ databases">
        <title>Kefir isolates.</title>
        <authorList>
            <person name="Marcisauskas S."/>
            <person name="Kim Y."/>
            <person name="Blasche S."/>
        </authorList>
    </citation>
    <scope>NUCLEOTIDE SEQUENCE [LARGE SCALE GENOMIC DNA]</scope>
    <source>
        <strain evidence="2 3">KR</strain>
    </source>
</reference>
<feature type="compositionally biased region" description="Polar residues" evidence="1">
    <location>
        <begin position="79"/>
        <end position="91"/>
    </location>
</feature>
<evidence type="ECO:0000313" key="3">
    <source>
        <dbReference type="Proteomes" id="UP000777482"/>
    </source>
</evidence>
<name>A0A9P7B583_RHOMI</name>
<comment type="caution">
    <text evidence="2">The sequence shown here is derived from an EMBL/GenBank/DDBJ whole genome shotgun (WGS) entry which is preliminary data.</text>
</comment>
<feature type="region of interest" description="Disordered" evidence="1">
    <location>
        <begin position="214"/>
        <end position="235"/>
    </location>
</feature>
<gene>
    <name evidence="2" type="ORF">C6P46_004685</name>
</gene>
<protein>
    <submittedName>
        <fullName evidence="2">Uncharacterized protein</fullName>
    </submittedName>
</protein>
<feature type="compositionally biased region" description="Basic and acidic residues" evidence="1">
    <location>
        <begin position="119"/>
        <end position="139"/>
    </location>
</feature>